<evidence type="ECO:0000259" key="1">
    <source>
        <dbReference type="Pfam" id="PF01443"/>
    </source>
</evidence>
<dbReference type="InterPro" id="IPR027417">
    <property type="entry name" value="P-loop_NTPase"/>
</dbReference>
<dbReference type="SUPFAM" id="SSF52540">
    <property type="entry name" value="P-loop containing nucleoside triphosphate hydrolases"/>
    <property type="match status" value="1"/>
</dbReference>
<dbReference type="GO" id="GO:0005524">
    <property type="term" value="F:ATP binding"/>
    <property type="evidence" value="ECO:0007669"/>
    <property type="project" value="InterPro"/>
</dbReference>
<dbReference type="Pfam" id="PF01443">
    <property type="entry name" value="Viral_helicase1"/>
    <property type="match status" value="1"/>
</dbReference>
<dbReference type="Gene3D" id="3.40.50.300">
    <property type="entry name" value="P-loop containing nucleotide triphosphate hydrolases"/>
    <property type="match status" value="1"/>
</dbReference>
<accession>A0A3G8EX11</accession>
<dbReference type="EMBL" id="MH766487">
    <property type="protein sequence ID" value="AZF86092.1"/>
    <property type="molecule type" value="Genomic_RNA"/>
</dbReference>
<sequence>MGLSSPPESPGKPVERAGCWSDNPAAYFCKTHKLRANVGTLYTELALWRLHRFRAPGFAVRTDGEVCEPEEWVRSILKDRFCPRAVQEWMRLLSVLRGRHFTKTNGPHTHIWTKTSWSKKADPSQVFRPTMPGRVRWSQYEHVEPWMFAQDDEWDCYVSHEPFCIRCRHTRGSAARAEAERAEAVRDAAGDERPDGPTVDNVFVTADRPNEFGVTPENWRETAEETEVGTIPERVDAVAAVLTETAFNRAMVRRRDELMSEISFCDFVSDSIHNTKVSFLSAIFSSLALPVDCNKFYVFSSRTVRIPFVIDPSSIPLPEDDVDWDVGKEPWEFPLPSWDLPDDYVGDGVRRKRRKRSLAVRRKRSRLYKKRNYRWTKTKNRPCKLRRKEARAGLREAWKLKIAADEFARAVDQAAAELFSVPDPSFLTTDSCIEVPEPEAKFEYEMVDTQVWGSGDCWTKLSSILVGDMFEQVIDMFYDGEIDLIHDGNDFATARRVLESLKKARADYPPTSPEADWNHSAVFVKWSTQEDGDLHVDDVEFIYDRSVQMIELMDEDFWTTDTRRARAYMKTHGRLTEFMDFLEANLVKRRILPTVEGCKPIDVEVQVGSDAAGIVNSAMQVLGTDLAKPAAARQFDDDLKSTPTVPYRMTSSQLAQFSAYVGTPVVSSQRLSSLNDHLMLQAARSLLRDELRKIFPHNADGVPVLHVGATMHEVRAYWKHEAHDFALAMVEDKDISRTHHDAAVWLARIMKEANLPSLNSANTNAKSVCVDYPSLEDVLKAAESGGRRRSFVKSYPKRKYGALVFEDCLYKMSEAEFGSIWEKTDASVGYATLFIPDPIITEQCAPSDIYNYERYLPSMPEIAEFVKYAWPSCLAFTPLIPFQVVADAVEKVWRWVLDTGWETLGHIWESWTQSGFPIESILGTSFDVMKISPIVRQILDTYLPIIYDRFCRVSVTWKDGFSHGYDEQFRLWKAWTKPRHRYKNFCVDMEVQARFGEMYLLRFTRTSGASDIVTSLALPKNRHVVLVADIEKSYDRKVGSLGSMKYFPVLASHWYKILNWCLDQPPESLSFAVVMTTLNRIRGGLSLGSRRLVEEMNIEDGDVAKIALSALMEAYNRHAVIDIIENDPEMKASYETHLVTFLKKAARFGLTLATGGLAVPAYFLFRWLWQQDRQIEFVKYPAPPKVIREVGKPVENFEERPIRVILPVTEEKVAVSGCQFCDMQAAGYFSADGNANSGQALHVRQHNSEPFNFKFSESEMAEIINEIRNAETFHGTSKVTAHIRKLKHFAETHIGGADYSFSLDYIMGGPGTGKSVILRKLAYDFEARGKSVVIEVPFNALQPDYIACDVIGAPGKHTFKVNTTWYTPQHGTADVYIVDEITASNWRHVCMKAYFLGATHVIVAGDHSQTGLRPEANEGANIFDTLGSKAGDIRTHELVYNYRMDAWRVRLHNMLYGYKMIPKRKDMIPPKIITLAEYRTLNLDKNKHKEMVYRHDSAERIFGVASAPGSQEIANLSIRSAQGRTSTTAAIALLDADSSMTGDKALVNVGNSRATHQTYYVVAESVDDPVAKDMAQRLHIDTPENIERVANHPLPTLKETSVQILNKSQGALEQHLRNKKIEGSVWADNERVYLEPGDDTPFDSGPQQAQCWVWDQFETCLFDHIRKVRPDLEPEMRAYLLALWDDDDAMGRTGLVGTMLNYVSTGSRPLTKSGEKWLLPVARTLAWMDSKDFRVAYFEDGEPVFVTRAGRTNGPEFVLANVDNHITPIRGKMVRVKSYGMVKEMNMVDVVRPGTLVMDLPVEGKVYVLNRYAMSPVEHPMDVAGPAQVAAALKNRADPDEVEWKALCAVENSKHAFVPRPPPTPPLSDSEDVKKPFVRPRTFDDKLASITAKPRSRENTWMAPMGHEEFVRILNKSGVSLAEFRKEISRLDTPAKKTVSEAEAKEAKRVKVEQLMAFAETNLALNDVTRPRMRAYIEGTLVPAKVPTVKFADAGGFGWKPFGFKVLRSEPVEFESALHADESTGRAPMDGLFMADPTPDQIEEPVVKTKFRAGTDAFRMARFLDPSQAFPEDRLNFATQYAGVEETLDLDVNVDGILWDRTPAGKLKRRARRTWRQISPGLGNHYTDQATENIAATKRYSDIKKPAKRRTAESDAWCRKVVNEAWEQHYRKDYLLGREERNWVVNGALRDACRRRYWKRGLQARAKWAGHSLTYSGKAQFKPEKNGKLNLEKSGQGLMQSPADFNNEWISWARVHNFMLKDAAKDTWLTDNRESEGTFRTKVTAGIQALPGRPMIAMVDATTFDAQQSQVTVFIERESWHKFGTPYSEIDDFQEIRKPNKFIAHGQFKGKHTGQKGSGFLDTLSGNTLLESVLVAKMFNGKGPMIEAGKGDDYIRVQNGITVNEARVKEVEEYTGIKFVTDVGYGGEFIGCTVSAEGMFPSVTRTAMKAMAARIRDADHFYEYQKSLRDKVLEWRRTGITETIAVSADAENKSQSYVEACLAFVNSMSHMSYDQYVSVSKKVKEVPFNLPPVSQVRAATFV</sequence>
<protein>
    <submittedName>
        <fullName evidence="2">Polyprotein</fullName>
    </submittedName>
</protein>
<dbReference type="InterPro" id="IPR027351">
    <property type="entry name" value="(+)RNA_virus_helicase_core_dom"/>
</dbReference>
<organism evidence="2">
    <name type="scientific">Sclerotium rolfsii beny-like virus 1</name>
    <dbReference type="NCBI Taxonomy" id="2490821"/>
    <lineage>
        <taxon>Viruses</taxon>
        <taxon>Riboviria</taxon>
        <taxon>Orthornavirae</taxon>
        <taxon>Kitrinoviricota</taxon>
        <taxon>Alsuviricetes</taxon>
        <taxon>Hepelivirales</taxon>
        <taxon>Benyviridae</taxon>
        <taxon>Benyvirus</taxon>
    </lineage>
</organism>
<feature type="domain" description="(+)RNA virus helicase C-terminal" evidence="1">
    <location>
        <begin position="1306"/>
        <end position="1561"/>
    </location>
</feature>
<evidence type="ECO:0000313" key="2">
    <source>
        <dbReference type="EMBL" id="AZF86092.1"/>
    </source>
</evidence>
<reference evidence="2" key="1">
    <citation type="submission" date="2018-08" db="EMBL/GenBank/DDBJ databases">
        <authorList>
            <person name="Zhong J."/>
            <person name="Zhu J.Z."/>
        </authorList>
    </citation>
    <scope>NUCLEOTIDE SEQUENCE</scope>
    <source>
        <strain evidence="2">BLH-1-5</strain>
    </source>
</reference>
<name>A0A3G8EX11_9VIRU</name>
<proteinExistence type="predicted"/>